<sequence>MTIFQCSECNVSVIHINTNAIPCCPECGAKMYEEWAKEEKK</sequence>
<dbReference type="AlphaFoldDB" id="A0A0F8X775"/>
<name>A0A0F8X775_9ZZZZ</name>
<dbReference type="EMBL" id="LAZR01064805">
    <property type="protein sequence ID" value="KKK56810.1"/>
    <property type="molecule type" value="Genomic_DNA"/>
</dbReference>
<evidence type="ECO:0000313" key="1">
    <source>
        <dbReference type="EMBL" id="KKK56810.1"/>
    </source>
</evidence>
<protein>
    <submittedName>
        <fullName evidence="1">Uncharacterized protein</fullName>
    </submittedName>
</protein>
<organism evidence="1">
    <name type="scientific">marine sediment metagenome</name>
    <dbReference type="NCBI Taxonomy" id="412755"/>
    <lineage>
        <taxon>unclassified sequences</taxon>
        <taxon>metagenomes</taxon>
        <taxon>ecological metagenomes</taxon>
    </lineage>
</organism>
<accession>A0A0F8X775</accession>
<gene>
    <name evidence="1" type="ORF">LCGC14_3060800</name>
</gene>
<proteinExistence type="predicted"/>
<comment type="caution">
    <text evidence="1">The sequence shown here is derived from an EMBL/GenBank/DDBJ whole genome shotgun (WGS) entry which is preliminary data.</text>
</comment>
<reference evidence="1" key="1">
    <citation type="journal article" date="2015" name="Nature">
        <title>Complex archaea that bridge the gap between prokaryotes and eukaryotes.</title>
        <authorList>
            <person name="Spang A."/>
            <person name="Saw J.H."/>
            <person name="Jorgensen S.L."/>
            <person name="Zaremba-Niedzwiedzka K."/>
            <person name="Martijn J."/>
            <person name="Lind A.E."/>
            <person name="van Eijk R."/>
            <person name="Schleper C."/>
            <person name="Guy L."/>
            <person name="Ettema T.J."/>
        </authorList>
    </citation>
    <scope>NUCLEOTIDE SEQUENCE</scope>
</reference>